<evidence type="ECO:0000256" key="2">
    <source>
        <dbReference type="SAM" id="SignalP"/>
    </source>
</evidence>
<proteinExistence type="predicted"/>
<dbReference type="HOGENOM" id="CLU_433826_0_0_1"/>
<keyword evidence="1" id="KW-0472">Membrane</keyword>
<dbReference type="GeneID" id="7442934"/>
<dbReference type="RefSeq" id="XP_002286058.1">
    <property type="nucleotide sequence ID" value="XM_002286022.1"/>
</dbReference>
<keyword evidence="1" id="KW-1133">Transmembrane helix</keyword>
<dbReference type="AlphaFoldDB" id="B8BPZ9"/>
<dbReference type="EMBL" id="CM000638">
    <property type="protein sequence ID" value="EED95699.1"/>
    <property type="molecule type" value="Genomic_DNA"/>
</dbReference>
<evidence type="ECO:0000256" key="1">
    <source>
        <dbReference type="SAM" id="Phobius"/>
    </source>
</evidence>
<evidence type="ECO:0000313" key="4">
    <source>
        <dbReference type="Proteomes" id="UP000001449"/>
    </source>
</evidence>
<dbReference type="KEGG" id="tps:THAPSDRAFT_20670"/>
<evidence type="ECO:0008006" key="5">
    <source>
        <dbReference type="Google" id="ProtNLM"/>
    </source>
</evidence>
<dbReference type="eggNOG" id="ENOG502SSA6">
    <property type="taxonomic scope" value="Eukaryota"/>
</dbReference>
<sequence>MLIFPKIATMALLFLSQLENGAAADPSSIKLRSQFMRDMKASPFGRSGETDPRRKLSKSLDLESFQKEMNGNTEQSSALRKRMLEKATFVPPSNLNEEDKAKAQEEEADRRLSYFYDGSDDYFVTANAFSNAFGFDPTSFSLSYLRCAQVQEFDDQLAAQQDTTSVFTTKHFAVFRFCPSKSCDPYAVEAVIMAEAQNDQYYDPNQQNANQNYADYNNDFETYQAYRESKYYNNGGNTQYPEEGYIKGGAAGNGCSQNYGEYMIELEDYLAIMQEYMENRFTTYCKYCEKCMYSVYEQWSKENANNRQLFSMEEDGWRDIVERELGNNYDYTYNYSNNQQSSSGHNYAKYCPEYFTCKYYTNTCKQGLDEDISEYFQCTETDSGAYIGPHCASDGETITLGVYADANCNQYMGDNVDISYVLGDEVDQEAIDSFVTGSMTDLMPEGYQEQLFELYGGWEAMCIPCRDGAIMYNGVSKDDYKSVNELCSTMYKNSAKCDKHFRNYAAHSKNALSYDANEMQLQCDFIDAMTMGKYDEMGFVNLEESSLAKAGFLKNNSYYESYGHYINEVSPLQIFGLCASLAACAILGLWSMALHKSLTNKGPWRPKKLQTSTNVTAADAFGRQSSGIGMARSTSQATSYYMT</sequence>
<accession>B8BPZ9</accession>
<keyword evidence="4" id="KW-1185">Reference proteome</keyword>
<dbReference type="InParanoid" id="B8BPZ9"/>
<feature type="chain" id="PRO_5002869088" description="Folate receptor-like domain-containing protein" evidence="2">
    <location>
        <begin position="25"/>
        <end position="643"/>
    </location>
</feature>
<keyword evidence="2" id="KW-0732">Signal</keyword>
<feature type="transmembrane region" description="Helical" evidence="1">
    <location>
        <begin position="574"/>
        <end position="595"/>
    </location>
</feature>
<reference evidence="3 4" key="2">
    <citation type="journal article" date="2008" name="Nature">
        <title>The Phaeodactylum genome reveals the evolutionary history of diatom genomes.</title>
        <authorList>
            <person name="Bowler C."/>
            <person name="Allen A.E."/>
            <person name="Badger J.H."/>
            <person name="Grimwood J."/>
            <person name="Jabbari K."/>
            <person name="Kuo A."/>
            <person name="Maheswari U."/>
            <person name="Martens C."/>
            <person name="Maumus F."/>
            <person name="Otillar R.P."/>
            <person name="Rayko E."/>
            <person name="Salamov A."/>
            <person name="Vandepoele K."/>
            <person name="Beszteri B."/>
            <person name="Gruber A."/>
            <person name="Heijde M."/>
            <person name="Katinka M."/>
            <person name="Mock T."/>
            <person name="Valentin K."/>
            <person name="Verret F."/>
            <person name="Berges J.A."/>
            <person name="Brownlee C."/>
            <person name="Cadoret J.P."/>
            <person name="Chiovitti A."/>
            <person name="Choi C.J."/>
            <person name="Coesel S."/>
            <person name="De Martino A."/>
            <person name="Detter J.C."/>
            <person name="Durkin C."/>
            <person name="Falciatore A."/>
            <person name="Fournet J."/>
            <person name="Haruta M."/>
            <person name="Huysman M.J."/>
            <person name="Jenkins B.D."/>
            <person name="Jiroutova K."/>
            <person name="Jorgensen R.E."/>
            <person name="Joubert Y."/>
            <person name="Kaplan A."/>
            <person name="Kroger N."/>
            <person name="Kroth P.G."/>
            <person name="La Roche J."/>
            <person name="Lindquist E."/>
            <person name="Lommer M."/>
            <person name="Martin-Jezequel V."/>
            <person name="Lopez P.J."/>
            <person name="Lucas S."/>
            <person name="Mangogna M."/>
            <person name="McGinnis K."/>
            <person name="Medlin L.K."/>
            <person name="Montsant A."/>
            <person name="Oudot-Le Secq M.P."/>
            <person name="Napoli C."/>
            <person name="Obornik M."/>
            <person name="Parker M.S."/>
            <person name="Petit J.L."/>
            <person name="Porcel B.M."/>
            <person name="Poulsen N."/>
            <person name="Robison M."/>
            <person name="Rychlewski L."/>
            <person name="Rynearson T.A."/>
            <person name="Schmutz J."/>
            <person name="Shapiro H."/>
            <person name="Siaut M."/>
            <person name="Stanley M."/>
            <person name="Sussman M.R."/>
            <person name="Taylor A.R."/>
            <person name="Vardi A."/>
            <person name="von Dassow P."/>
            <person name="Vyverman W."/>
            <person name="Willis A."/>
            <person name="Wyrwicz L.S."/>
            <person name="Rokhsar D.S."/>
            <person name="Weissenbach J."/>
            <person name="Armbrust E.V."/>
            <person name="Green B.R."/>
            <person name="Van de Peer Y."/>
            <person name="Grigoriev I.V."/>
        </authorList>
    </citation>
    <scope>NUCLEOTIDE SEQUENCE [LARGE SCALE GENOMIC DNA]</scope>
    <source>
        <strain evidence="3 4">CCMP1335</strain>
    </source>
</reference>
<gene>
    <name evidence="3" type="ORF">THAPSDRAFT_20670</name>
</gene>
<feature type="signal peptide" evidence="2">
    <location>
        <begin position="1"/>
        <end position="24"/>
    </location>
</feature>
<dbReference type="PaxDb" id="35128-Thaps20670"/>
<name>B8BPZ9_THAPS</name>
<keyword evidence="1" id="KW-0812">Transmembrane</keyword>
<protein>
    <recommendedName>
        <fullName evidence="5">Folate receptor-like domain-containing protein</fullName>
    </recommendedName>
</protein>
<organism evidence="3 4">
    <name type="scientific">Thalassiosira pseudonana</name>
    <name type="common">Marine diatom</name>
    <name type="synonym">Cyclotella nana</name>
    <dbReference type="NCBI Taxonomy" id="35128"/>
    <lineage>
        <taxon>Eukaryota</taxon>
        <taxon>Sar</taxon>
        <taxon>Stramenopiles</taxon>
        <taxon>Ochrophyta</taxon>
        <taxon>Bacillariophyta</taxon>
        <taxon>Coscinodiscophyceae</taxon>
        <taxon>Thalassiosirophycidae</taxon>
        <taxon>Thalassiosirales</taxon>
        <taxon>Thalassiosiraceae</taxon>
        <taxon>Thalassiosira</taxon>
    </lineage>
</organism>
<evidence type="ECO:0000313" key="3">
    <source>
        <dbReference type="EMBL" id="EED95699.1"/>
    </source>
</evidence>
<dbReference type="Proteomes" id="UP000001449">
    <property type="component" value="Chromosome 1"/>
</dbReference>
<reference evidence="3 4" key="1">
    <citation type="journal article" date="2004" name="Science">
        <title>The genome of the diatom Thalassiosira pseudonana: ecology, evolution, and metabolism.</title>
        <authorList>
            <person name="Armbrust E.V."/>
            <person name="Berges J.A."/>
            <person name="Bowler C."/>
            <person name="Green B.R."/>
            <person name="Martinez D."/>
            <person name="Putnam N.H."/>
            <person name="Zhou S."/>
            <person name="Allen A.E."/>
            <person name="Apt K.E."/>
            <person name="Bechner M."/>
            <person name="Brzezinski M.A."/>
            <person name="Chaal B.K."/>
            <person name="Chiovitti A."/>
            <person name="Davis A.K."/>
            <person name="Demarest M.S."/>
            <person name="Detter J.C."/>
            <person name="Glavina T."/>
            <person name="Goodstein D."/>
            <person name="Hadi M.Z."/>
            <person name="Hellsten U."/>
            <person name="Hildebrand M."/>
            <person name="Jenkins B.D."/>
            <person name="Jurka J."/>
            <person name="Kapitonov V.V."/>
            <person name="Kroger N."/>
            <person name="Lau W.W."/>
            <person name="Lane T.W."/>
            <person name="Larimer F.W."/>
            <person name="Lippmeier J.C."/>
            <person name="Lucas S."/>
            <person name="Medina M."/>
            <person name="Montsant A."/>
            <person name="Obornik M."/>
            <person name="Parker M.S."/>
            <person name="Palenik B."/>
            <person name="Pazour G.J."/>
            <person name="Richardson P.M."/>
            <person name="Rynearson T.A."/>
            <person name="Saito M.A."/>
            <person name="Schwartz D.C."/>
            <person name="Thamatrakoln K."/>
            <person name="Valentin K."/>
            <person name="Vardi A."/>
            <person name="Wilkerson F.P."/>
            <person name="Rokhsar D.S."/>
        </authorList>
    </citation>
    <scope>NUCLEOTIDE SEQUENCE [LARGE SCALE GENOMIC DNA]</scope>
    <source>
        <strain evidence="3 4">CCMP1335</strain>
    </source>
</reference>